<feature type="region of interest" description="Disordered" evidence="1">
    <location>
        <begin position="42"/>
        <end position="77"/>
    </location>
</feature>
<reference evidence="2" key="1">
    <citation type="submission" date="2023-07" db="EMBL/GenBank/DDBJ databases">
        <title>draft genome sequence of fig (Ficus carica).</title>
        <authorList>
            <person name="Takahashi T."/>
            <person name="Nishimura K."/>
        </authorList>
    </citation>
    <scope>NUCLEOTIDE SEQUENCE</scope>
</reference>
<evidence type="ECO:0000313" key="2">
    <source>
        <dbReference type="EMBL" id="GMN31909.1"/>
    </source>
</evidence>
<keyword evidence="3" id="KW-1185">Reference proteome</keyword>
<accession>A0AA87ZF31</accession>
<dbReference type="EMBL" id="BTGU01003413">
    <property type="protein sequence ID" value="GMN31909.1"/>
    <property type="molecule type" value="Genomic_DNA"/>
</dbReference>
<evidence type="ECO:0000256" key="1">
    <source>
        <dbReference type="SAM" id="MobiDB-lite"/>
    </source>
</evidence>
<organism evidence="2 3">
    <name type="scientific">Ficus carica</name>
    <name type="common">Common fig</name>
    <dbReference type="NCBI Taxonomy" id="3494"/>
    <lineage>
        <taxon>Eukaryota</taxon>
        <taxon>Viridiplantae</taxon>
        <taxon>Streptophyta</taxon>
        <taxon>Embryophyta</taxon>
        <taxon>Tracheophyta</taxon>
        <taxon>Spermatophyta</taxon>
        <taxon>Magnoliopsida</taxon>
        <taxon>eudicotyledons</taxon>
        <taxon>Gunneridae</taxon>
        <taxon>Pentapetalae</taxon>
        <taxon>rosids</taxon>
        <taxon>fabids</taxon>
        <taxon>Rosales</taxon>
        <taxon>Moraceae</taxon>
        <taxon>Ficeae</taxon>
        <taxon>Ficus</taxon>
    </lineage>
</organism>
<dbReference type="AlphaFoldDB" id="A0AA87ZF31"/>
<sequence>MWNGHRHGGENQAKTLAGFWSNWPEFVSKLVTGLQGEEGWKILDPFGQAGPAASEGKRGKKSKPNPWSKVRYKPLEL</sequence>
<gene>
    <name evidence="2" type="ORF">TIFTF001_044634</name>
</gene>
<proteinExistence type="predicted"/>
<name>A0AA87ZF31_FICCA</name>
<evidence type="ECO:0000313" key="3">
    <source>
        <dbReference type="Proteomes" id="UP001187192"/>
    </source>
</evidence>
<protein>
    <submittedName>
        <fullName evidence="2">Uncharacterized protein</fullName>
    </submittedName>
</protein>
<dbReference type="Proteomes" id="UP001187192">
    <property type="component" value="Unassembled WGS sequence"/>
</dbReference>
<comment type="caution">
    <text evidence="2">The sequence shown here is derived from an EMBL/GenBank/DDBJ whole genome shotgun (WGS) entry which is preliminary data.</text>
</comment>